<name>A0A0A8Y0R6_ARUDO</name>
<evidence type="ECO:0000313" key="1">
    <source>
        <dbReference type="EMBL" id="JAD19834.1"/>
    </source>
</evidence>
<protein>
    <submittedName>
        <fullName evidence="1">Uncharacterized protein</fullName>
    </submittedName>
</protein>
<dbReference type="AlphaFoldDB" id="A0A0A8Y0R6"/>
<accession>A0A0A8Y0R6</accession>
<organism evidence="1">
    <name type="scientific">Arundo donax</name>
    <name type="common">Giant reed</name>
    <name type="synonym">Donax arundinaceus</name>
    <dbReference type="NCBI Taxonomy" id="35708"/>
    <lineage>
        <taxon>Eukaryota</taxon>
        <taxon>Viridiplantae</taxon>
        <taxon>Streptophyta</taxon>
        <taxon>Embryophyta</taxon>
        <taxon>Tracheophyta</taxon>
        <taxon>Spermatophyta</taxon>
        <taxon>Magnoliopsida</taxon>
        <taxon>Liliopsida</taxon>
        <taxon>Poales</taxon>
        <taxon>Poaceae</taxon>
        <taxon>PACMAD clade</taxon>
        <taxon>Arundinoideae</taxon>
        <taxon>Arundineae</taxon>
        <taxon>Arundo</taxon>
    </lineage>
</organism>
<sequence>MQRIRRIREVEGSFDGAMLWGIAETKNSDRNWPGQVCLSSFQILFH</sequence>
<reference evidence="1" key="2">
    <citation type="journal article" date="2015" name="Data Brief">
        <title>Shoot transcriptome of the giant reed, Arundo donax.</title>
        <authorList>
            <person name="Barrero R.A."/>
            <person name="Guerrero F.D."/>
            <person name="Moolhuijzen P."/>
            <person name="Goolsby J.A."/>
            <person name="Tidwell J."/>
            <person name="Bellgard S.E."/>
            <person name="Bellgard M.I."/>
        </authorList>
    </citation>
    <scope>NUCLEOTIDE SEQUENCE</scope>
    <source>
        <tissue evidence="1">Shoot tissue taken approximately 20 cm above the soil surface</tissue>
    </source>
</reference>
<reference evidence="1" key="1">
    <citation type="submission" date="2014-09" db="EMBL/GenBank/DDBJ databases">
        <authorList>
            <person name="Magalhaes I.L.F."/>
            <person name="Oliveira U."/>
            <person name="Santos F.R."/>
            <person name="Vidigal T.H.D.A."/>
            <person name="Brescovit A.D."/>
            <person name="Santos A.J."/>
        </authorList>
    </citation>
    <scope>NUCLEOTIDE SEQUENCE</scope>
    <source>
        <tissue evidence="1">Shoot tissue taken approximately 20 cm above the soil surface</tissue>
    </source>
</reference>
<dbReference type="EMBL" id="GBRH01278061">
    <property type="protein sequence ID" value="JAD19834.1"/>
    <property type="molecule type" value="Transcribed_RNA"/>
</dbReference>
<proteinExistence type="predicted"/>